<comment type="caution">
    <text evidence="2">The sequence shown here is derived from an EMBL/GenBank/DDBJ whole genome shotgun (WGS) entry which is preliminary data.</text>
</comment>
<evidence type="ECO:0000256" key="1">
    <source>
        <dbReference type="SAM" id="SignalP"/>
    </source>
</evidence>
<accession>A0ABT8B6G7</accession>
<dbReference type="RefSeq" id="WP_290333038.1">
    <property type="nucleotide sequence ID" value="NZ_JAUFPU010000010.1"/>
</dbReference>
<feature type="chain" id="PRO_5045369699" evidence="1">
    <location>
        <begin position="21"/>
        <end position="237"/>
    </location>
</feature>
<proteinExistence type="predicted"/>
<name>A0ABT8B6G7_9NEIS</name>
<feature type="signal peptide" evidence="1">
    <location>
        <begin position="1"/>
        <end position="20"/>
    </location>
</feature>
<protein>
    <submittedName>
        <fullName evidence="2">Transporter substrate-binding domain-containing protein</fullName>
    </submittedName>
</protein>
<dbReference type="SUPFAM" id="SSF53850">
    <property type="entry name" value="Periplasmic binding protein-like II"/>
    <property type="match status" value="1"/>
</dbReference>
<dbReference type="Proteomes" id="UP001180081">
    <property type="component" value="Unassembled WGS sequence"/>
</dbReference>
<dbReference type="Gene3D" id="3.40.190.10">
    <property type="entry name" value="Periplasmic binding protein-like II"/>
    <property type="match status" value="2"/>
</dbReference>
<dbReference type="EMBL" id="JAUFPU010000010">
    <property type="protein sequence ID" value="MDN3577609.1"/>
    <property type="molecule type" value="Genomic_DNA"/>
</dbReference>
<reference evidence="2" key="2">
    <citation type="submission" date="2023-06" db="EMBL/GenBank/DDBJ databases">
        <authorList>
            <person name="Lucena T."/>
            <person name="Sun Q."/>
        </authorList>
    </citation>
    <scope>NUCLEOTIDE SEQUENCE</scope>
    <source>
        <strain evidence="2">CECT 7703</strain>
    </source>
</reference>
<organism evidence="2 3">
    <name type="scientific">Chitinimonas viridis</name>
    <dbReference type="NCBI Taxonomy" id="664880"/>
    <lineage>
        <taxon>Bacteria</taxon>
        <taxon>Pseudomonadati</taxon>
        <taxon>Pseudomonadota</taxon>
        <taxon>Betaproteobacteria</taxon>
        <taxon>Neisseriales</taxon>
        <taxon>Chitinibacteraceae</taxon>
        <taxon>Chitinimonas</taxon>
    </lineage>
</organism>
<reference evidence="2" key="1">
    <citation type="journal article" date="2014" name="Int. J. Syst. Evol. Microbiol.">
        <title>Complete genome of a new Firmicutes species belonging to the dominant human colonic microbiota ('Ruminococcus bicirculans') reveals two chromosomes and a selective capacity to utilize plant glucans.</title>
        <authorList>
            <consortium name="NISC Comparative Sequencing Program"/>
            <person name="Wegmann U."/>
            <person name="Louis P."/>
            <person name="Goesmann A."/>
            <person name="Henrissat B."/>
            <person name="Duncan S.H."/>
            <person name="Flint H.J."/>
        </authorList>
    </citation>
    <scope>NUCLEOTIDE SEQUENCE</scope>
    <source>
        <strain evidence="2">CECT 7703</strain>
    </source>
</reference>
<keyword evidence="1" id="KW-0732">Signal</keyword>
<keyword evidence="3" id="KW-1185">Reference proteome</keyword>
<evidence type="ECO:0000313" key="2">
    <source>
        <dbReference type="EMBL" id="MDN3577609.1"/>
    </source>
</evidence>
<sequence>MLTWHSRLAMALLLCLSAQAAPLTAYTVPVFPWTFPDQPERGVSPEILRFLFDRAGITISLSTLPYVRAINGLKSGENVAAVLIPDAERDEFASQLCQIGQIRSGVLYKRQRYKQLAPSRLSGMVVGVPRGTRALDRLKSLDANLYPLESVEQGLRMLMADRLDATFVSRPGSISALEQAGLKSRDYHWLEIDVQPVVIYISHKSPLMQDQAAMARLKAACEGPGQARMAALLKRYQ</sequence>
<gene>
    <name evidence="2" type="ORF">QWZ03_12590</name>
</gene>
<evidence type="ECO:0000313" key="3">
    <source>
        <dbReference type="Proteomes" id="UP001180081"/>
    </source>
</evidence>